<keyword evidence="4" id="KW-0964">Secreted</keyword>
<keyword evidence="10" id="KW-0865">Zymogen</keyword>
<feature type="domain" description="PA" evidence="13">
    <location>
        <begin position="532"/>
        <end position="610"/>
    </location>
</feature>
<evidence type="ECO:0000256" key="9">
    <source>
        <dbReference type="ARBA" id="ARBA00023049"/>
    </source>
</evidence>
<organism evidence="14 15">
    <name type="scientific">Cystobacter ferrugineus</name>
    <dbReference type="NCBI Taxonomy" id="83449"/>
    <lineage>
        <taxon>Bacteria</taxon>
        <taxon>Pseudomonadati</taxon>
        <taxon>Myxococcota</taxon>
        <taxon>Myxococcia</taxon>
        <taxon>Myxococcales</taxon>
        <taxon>Cystobacterineae</taxon>
        <taxon>Archangiaceae</taxon>
        <taxon>Cystobacter</taxon>
    </lineage>
</organism>
<keyword evidence="9" id="KW-0482">Metalloprotease</keyword>
<evidence type="ECO:0000256" key="11">
    <source>
        <dbReference type="SAM" id="MobiDB-lite"/>
    </source>
</evidence>
<dbReference type="InterPro" id="IPR003137">
    <property type="entry name" value="PA_domain"/>
</dbReference>
<dbReference type="GO" id="GO:0004222">
    <property type="term" value="F:metalloendopeptidase activity"/>
    <property type="evidence" value="ECO:0007669"/>
    <property type="project" value="InterPro"/>
</dbReference>
<evidence type="ECO:0000256" key="7">
    <source>
        <dbReference type="ARBA" id="ARBA00022801"/>
    </source>
</evidence>
<dbReference type="SUPFAM" id="SSF52025">
    <property type="entry name" value="PA domain"/>
    <property type="match status" value="1"/>
</dbReference>
<comment type="caution">
    <text evidence="14">The sequence shown here is derived from an EMBL/GenBank/DDBJ whole genome shotgun (WGS) entry which is preliminary data.</text>
</comment>
<dbReference type="InterPro" id="IPR046450">
    <property type="entry name" value="PA_dom_sf"/>
</dbReference>
<dbReference type="PANTHER" id="PTHR33478:SF1">
    <property type="entry name" value="EXTRACELLULAR METALLOPROTEINASE MEP"/>
    <property type="match status" value="1"/>
</dbReference>
<keyword evidence="5" id="KW-0645">Protease</keyword>
<feature type="chain" id="PRO_5012973552" description="PA domain-containing protein" evidence="12">
    <location>
        <begin position="20"/>
        <end position="1412"/>
    </location>
</feature>
<evidence type="ECO:0000256" key="12">
    <source>
        <dbReference type="SAM" id="SignalP"/>
    </source>
</evidence>
<protein>
    <recommendedName>
        <fullName evidence="13">PA domain-containing protein</fullName>
    </recommendedName>
</protein>
<dbReference type="Gene3D" id="2.60.120.260">
    <property type="entry name" value="Galactose-binding domain-like"/>
    <property type="match status" value="1"/>
</dbReference>
<dbReference type="NCBIfam" id="NF038112">
    <property type="entry name" value="myxo_dep_M36"/>
    <property type="match status" value="1"/>
</dbReference>
<keyword evidence="15" id="KW-1185">Reference proteome</keyword>
<dbReference type="InterPro" id="IPR001842">
    <property type="entry name" value="Peptidase_M36"/>
</dbReference>
<comment type="similarity">
    <text evidence="3">Belongs to the peptidase M36 family.</text>
</comment>
<feature type="signal peptide" evidence="12">
    <location>
        <begin position="1"/>
        <end position="19"/>
    </location>
</feature>
<dbReference type="Pfam" id="PF22352">
    <property type="entry name" value="K319L-like_PKD"/>
    <property type="match status" value="2"/>
</dbReference>
<dbReference type="SUPFAM" id="SSF55486">
    <property type="entry name" value="Metalloproteases ('zincins'), catalytic domain"/>
    <property type="match status" value="1"/>
</dbReference>
<dbReference type="GO" id="GO:0005615">
    <property type="term" value="C:extracellular space"/>
    <property type="evidence" value="ECO:0007669"/>
    <property type="project" value="InterPro"/>
</dbReference>
<sequence>MFSKWSGLALALASTGATARDLPNYEVLQDAPPSLRSTPSRSASAQRRKTPEARVAHRDAQHNLPTFVWATPNTSTALSSRTNLARMTPEQALHEQLGEYLSLYGHESLTEAGASITSVSRDTRGVSVVTIAQQQDGVEVFRQGLKVLLNANNEVVAISGNLTPHASTRTSAARASSLRYQLTAAEAISLAYRDLTGASLDGSLLTRMTVRAQDNNPYTHYQLAPYARPLEEGLRIPARARRVFYPLPTGLVPAYYLELNTGPAESTDSDYYAYVVSAADGRLLMRNNLMAHADFSYRVWAETTPPYIPLDGPAGGSVTPHPTGTPWTIDTPPFVAPSLVTLRNAPFSKNDPWLPDGATQTQGNNVDAYADLKSPDGFGTGDIRATVTAPGVFDRSIDFSLQPYANQEQIQAAITQLFYMNNWLHDWFYDVGFDEAAGNAQQDNFGRGGLAGDVLLAEAQDYSGRNNANMWTPADGESPVMQMYLFNGSEQYLEVLTPESLAGLYSAGYADFGPPGYDLSREVVLAASGDTTPPKTDACAALTNAAEVAGKIALFDRSSDCSVNQQMLNVQTAGAVGAIIVNATEQLFRYNITDPAITIPSMNVTLSMGKKFKGAIPGLTTRLYRNYRLDLDGTIDNGIVAHEWGHYISNRLIWNAAGLTNNQGRSMGEGWADVTALLMMTRAEDIHVPSNANWNGAYAAAEYATRAPGMSEDSTFFGIRRVTYSADMAKNALTFRHITDGEPLPTSAPITPFFNNAEYHNSGEIWATMLWDCYVALLRAYPFEEAQHRMKQYLVNGYKLTPARPTFLEARDAIIAAASAGDKEDGHRFWKAFARRGAGGGAVAPDRSSTTHAGVVESYDLIALDSLSLEAVSKTCDRDGILDNGETGLLRIKLRNVGPDQTEHTQLIVTANSPNVTLGNDGQVQVPLLQEAEETEITLPVSLQGAAKYQPVGFTVVTHQDGQTHPDNVKGSLRVLVNYDEQPASSATEIAESGFGPWTVENDGNLADMDWSVITHPTPSNHVFFGENTDAPNDMRLITPPLSVSATEPLVLEFKQAWDFEWYPAGVIDDEAIYFDGAVIELSEDEGQTWKDVGESLYNGTLFHADDNLNPLDGRKAFVGRSTGFPALISSTLDLGTAYAGKTVRLRFRVGSDLNTGANGWLLDDLKFNGITHTPFTTIQEEEGVCVKPPPPVITAGEDVSVEERTSLTLHGSATDEDDSPLTYAWTQESGPPVTLTGADTLTPSFATPEVTAHTELVFTLSVSNGSHTVTDTVTVTVTNVNRAPTAHAGEAISVEAGVQTQLDGSLSSDPDGDALTYTWTQVEGTPPVTLTGANTATPSFSTSAVRAQTTLRFSLVVKDGSLSSEPAFVSVTITPKTGNEPPRCGCSTGAEAPLGLLGLGLLALARRRRSN</sequence>
<evidence type="ECO:0000313" key="15">
    <source>
        <dbReference type="Proteomes" id="UP000182229"/>
    </source>
</evidence>
<dbReference type="Pfam" id="PF02225">
    <property type="entry name" value="PA"/>
    <property type="match status" value="1"/>
</dbReference>
<dbReference type="GO" id="GO:0008270">
    <property type="term" value="F:zinc ion binding"/>
    <property type="evidence" value="ECO:0007669"/>
    <property type="project" value="InterPro"/>
</dbReference>
<evidence type="ECO:0000256" key="8">
    <source>
        <dbReference type="ARBA" id="ARBA00022833"/>
    </source>
</evidence>
<dbReference type="Proteomes" id="UP000182229">
    <property type="component" value="Unassembled WGS sequence"/>
</dbReference>
<dbReference type="CDD" id="cd04818">
    <property type="entry name" value="PA_subtilisin_1"/>
    <property type="match status" value="1"/>
</dbReference>
<evidence type="ECO:0000256" key="1">
    <source>
        <dbReference type="ARBA" id="ARBA00001947"/>
    </source>
</evidence>
<dbReference type="PANTHER" id="PTHR33478">
    <property type="entry name" value="EXTRACELLULAR METALLOPROTEINASE MEP"/>
    <property type="match status" value="1"/>
</dbReference>
<reference evidence="15" key="1">
    <citation type="submission" date="2016-11" db="EMBL/GenBank/DDBJ databases">
        <authorList>
            <person name="Shukria A."/>
            <person name="Stevens D.C."/>
        </authorList>
    </citation>
    <scope>NUCLEOTIDE SEQUENCE [LARGE SCALE GENOMIC DNA]</scope>
    <source>
        <strain evidence="15">Cbfe23</strain>
    </source>
</reference>
<feature type="compositionally biased region" description="Basic and acidic residues" evidence="11">
    <location>
        <begin position="49"/>
        <end position="58"/>
    </location>
</feature>
<proteinExistence type="inferred from homology"/>
<dbReference type="Gene3D" id="3.50.30.30">
    <property type="match status" value="1"/>
</dbReference>
<name>A0A1L9BB87_9BACT</name>
<evidence type="ECO:0000256" key="2">
    <source>
        <dbReference type="ARBA" id="ARBA00004613"/>
    </source>
</evidence>
<dbReference type="Pfam" id="PF02128">
    <property type="entry name" value="Peptidase_M36"/>
    <property type="match status" value="1"/>
</dbReference>
<keyword evidence="6" id="KW-0479">Metal-binding</keyword>
<dbReference type="Gene3D" id="3.10.170.10">
    <property type="match status" value="1"/>
</dbReference>
<feature type="region of interest" description="Disordered" evidence="11">
    <location>
        <begin position="29"/>
        <end position="58"/>
    </location>
</feature>
<keyword evidence="12" id="KW-0732">Signal</keyword>
<dbReference type="Gene3D" id="2.60.40.10">
    <property type="entry name" value="Immunoglobulins"/>
    <property type="match status" value="2"/>
</dbReference>
<evidence type="ECO:0000259" key="13">
    <source>
        <dbReference type="Pfam" id="PF02225"/>
    </source>
</evidence>
<keyword evidence="7" id="KW-0378">Hydrolase</keyword>
<accession>A0A1L9BB87</accession>
<feature type="compositionally biased region" description="Polar residues" evidence="11">
    <location>
        <begin position="35"/>
        <end position="45"/>
    </location>
</feature>
<dbReference type="InterPro" id="IPR013783">
    <property type="entry name" value="Ig-like_fold"/>
</dbReference>
<dbReference type="InterPro" id="IPR027268">
    <property type="entry name" value="Peptidase_M4/M1_CTD_sf"/>
</dbReference>
<dbReference type="InterPro" id="IPR050371">
    <property type="entry name" value="Fungal_virulence_M36"/>
</dbReference>
<reference evidence="14 15" key="2">
    <citation type="submission" date="2016-12" db="EMBL/GenBank/DDBJ databases">
        <title>Draft Genome Sequence of Cystobacter ferrugineus Strain Cbfe23.</title>
        <authorList>
            <person name="Akbar S."/>
            <person name="Dowd S.E."/>
            <person name="Stevens D.C."/>
        </authorList>
    </citation>
    <scope>NUCLEOTIDE SEQUENCE [LARGE SCALE GENOMIC DNA]</scope>
    <source>
        <strain evidence="14 15">Cbfe23</strain>
    </source>
</reference>
<evidence type="ECO:0000256" key="10">
    <source>
        <dbReference type="ARBA" id="ARBA00023145"/>
    </source>
</evidence>
<dbReference type="EMBL" id="MPIN01000004">
    <property type="protein sequence ID" value="OJH39509.1"/>
    <property type="molecule type" value="Genomic_DNA"/>
</dbReference>
<evidence type="ECO:0000256" key="4">
    <source>
        <dbReference type="ARBA" id="ARBA00022525"/>
    </source>
</evidence>
<evidence type="ECO:0000256" key="3">
    <source>
        <dbReference type="ARBA" id="ARBA00006006"/>
    </source>
</evidence>
<dbReference type="GO" id="GO:0006508">
    <property type="term" value="P:proteolysis"/>
    <property type="evidence" value="ECO:0007669"/>
    <property type="project" value="UniProtKB-KW"/>
</dbReference>
<gene>
    <name evidence="14" type="ORF">BON30_18610</name>
</gene>
<dbReference type="Gene3D" id="1.10.390.10">
    <property type="entry name" value="Neutral Protease Domain 2"/>
    <property type="match status" value="1"/>
</dbReference>
<evidence type="ECO:0000313" key="14">
    <source>
        <dbReference type="EMBL" id="OJH39509.1"/>
    </source>
</evidence>
<dbReference type="STRING" id="83449.BON30_18610"/>
<keyword evidence="8" id="KW-0862">Zinc</keyword>
<comment type="cofactor">
    <cofactor evidence="1">
        <name>Zn(2+)</name>
        <dbReference type="ChEBI" id="CHEBI:29105"/>
    </cofactor>
</comment>
<evidence type="ECO:0000256" key="5">
    <source>
        <dbReference type="ARBA" id="ARBA00022670"/>
    </source>
</evidence>
<comment type="subcellular location">
    <subcellularLocation>
        <location evidence="2">Secreted</location>
    </subcellularLocation>
</comment>
<evidence type="ECO:0000256" key="6">
    <source>
        <dbReference type="ARBA" id="ARBA00022723"/>
    </source>
</evidence>